<dbReference type="AlphaFoldDB" id="A0A8H5GFF9"/>
<dbReference type="Proteomes" id="UP000559027">
    <property type="component" value="Unassembled WGS sequence"/>
</dbReference>
<evidence type="ECO:0008006" key="3">
    <source>
        <dbReference type="Google" id="ProtNLM"/>
    </source>
</evidence>
<dbReference type="EMBL" id="JAACJO010000001">
    <property type="protein sequence ID" value="KAF5363835.1"/>
    <property type="molecule type" value="Genomic_DNA"/>
</dbReference>
<dbReference type="Gene3D" id="1.20.1280.50">
    <property type="match status" value="1"/>
</dbReference>
<name>A0A8H5GFF9_9AGAR</name>
<protein>
    <recommendedName>
        <fullName evidence="3">F-box domain-containing protein</fullName>
    </recommendedName>
</protein>
<proteinExistence type="predicted"/>
<sequence>MSSSPINQLPTEILTSIFLCSTEFVHKAFIRTRMTGLSRQLTILRLVCSRWDNIVVKTPSFWTLLCLHPPSMSFEHSKSPPADALSLWLERSADLPLNIAHIHLIRDYFEEESPGVLDVLRQSTVRWRTADIYVAGDTSHILAQFSFTDALCLHTLSYEAFSERESIDIIKNVGNPPNLRSFSLAVPSPLAARTMSSYMANVLKNLTHIDLAFSTDWDEAWQVLRQCSSAVQMVLELRCPLTNSNVSNPPSPVTFDNLMILNINTRPWMHLTTLLPLQLLQAPNLNALTLSTTPAPDFPFVEKLSDYLAGTARSLYLLRLGHISIDDTKRLLGAPNVTRVPVVEVISRGDHEELKDLLKTWHNEAERDVKVARDLHSPKLPVLGWNDRSVTPSASLSNYLSDSFVKPLNMSLLSD</sequence>
<reference evidence="1 2" key="1">
    <citation type="journal article" date="2020" name="ISME J.">
        <title>Uncovering the hidden diversity of litter-decomposition mechanisms in mushroom-forming fungi.</title>
        <authorList>
            <person name="Floudas D."/>
            <person name="Bentzer J."/>
            <person name="Ahren D."/>
            <person name="Johansson T."/>
            <person name="Persson P."/>
            <person name="Tunlid A."/>
        </authorList>
    </citation>
    <scope>NUCLEOTIDE SEQUENCE [LARGE SCALE GENOMIC DNA]</scope>
    <source>
        <strain evidence="1 2">CBS 146.42</strain>
    </source>
</reference>
<organism evidence="1 2">
    <name type="scientific">Leucocoprinus leucothites</name>
    <dbReference type="NCBI Taxonomy" id="201217"/>
    <lineage>
        <taxon>Eukaryota</taxon>
        <taxon>Fungi</taxon>
        <taxon>Dikarya</taxon>
        <taxon>Basidiomycota</taxon>
        <taxon>Agaricomycotina</taxon>
        <taxon>Agaricomycetes</taxon>
        <taxon>Agaricomycetidae</taxon>
        <taxon>Agaricales</taxon>
        <taxon>Agaricineae</taxon>
        <taxon>Agaricaceae</taxon>
        <taxon>Leucocoprinus</taxon>
    </lineage>
</organism>
<evidence type="ECO:0000313" key="1">
    <source>
        <dbReference type="EMBL" id="KAF5363835.1"/>
    </source>
</evidence>
<dbReference type="SUPFAM" id="SSF52047">
    <property type="entry name" value="RNI-like"/>
    <property type="match status" value="1"/>
</dbReference>
<accession>A0A8H5GFF9</accession>
<evidence type="ECO:0000313" key="2">
    <source>
        <dbReference type="Proteomes" id="UP000559027"/>
    </source>
</evidence>
<gene>
    <name evidence="1" type="ORF">D9756_001149</name>
</gene>
<comment type="caution">
    <text evidence="1">The sequence shown here is derived from an EMBL/GenBank/DDBJ whole genome shotgun (WGS) entry which is preliminary data.</text>
</comment>
<keyword evidence="2" id="KW-1185">Reference proteome</keyword>
<dbReference type="OrthoDB" id="3365698at2759"/>